<dbReference type="AlphaFoldDB" id="A0ABC8IZ65"/>
<dbReference type="Proteomes" id="UP001642260">
    <property type="component" value="Unassembled WGS sequence"/>
</dbReference>
<keyword evidence="3" id="KW-1185">Reference proteome</keyword>
<name>A0ABC8IZ65_ERUVS</name>
<sequence>MAKTEKIAFILEQVHLCLDRQDYVQGAPADILSLLELKRNYYELMIGYYSHNNEYLEICRSYKAIYGIPSFKETTEQWIPILRKLCWFLVLAPHDPEEDLLVPSTSVKVSLLMGVVIFVLA</sequence>
<feature type="domain" description="PSMD12/CSN4-like N-terminal" evidence="1">
    <location>
        <begin position="1"/>
        <end position="73"/>
    </location>
</feature>
<gene>
    <name evidence="2" type="ORF">ERUC_LOCUS3165</name>
</gene>
<accession>A0ABC8IZ65</accession>
<dbReference type="PANTHER" id="PTHR10855">
    <property type="entry name" value="26S PROTEASOME NON-ATPASE REGULATORY SUBUNIT 12/COP9 SIGNALOSOME COMPLEX SUBUNIT 4"/>
    <property type="match status" value="1"/>
</dbReference>
<dbReference type="Pfam" id="PF22241">
    <property type="entry name" value="PSMD12-CSN4_N"/>
    <property type="match status" value="1"/>
</dbReference>
<comment type="caution">
    <text evidence="2">The sequence shown here is derived from an EMBL/GenBank/DDBJ whole genome shotgun (WGS) entry which is preliminary data.</text>
</comment>
<dbReference type="PANTHER" id="PTHR10855:SF1">
    <property type="entry name" value="26S PROTEASOME NON-ATPASE REGULATORY SUBUNIT 12"/>
    <property type="match status" value="1"/>
</dbReference>
<evidence type="ECO:0000313" key="2">
    <source>
        <dbReference type="EMBL" id="CAH8302280.1"/>
    </source>
</evidence>
<dbReference type="InterPro" id="IPR054559">
    <property type="entry name" value="PSMD12-CSN4-like_N"/>
</dbReference>
<dbReference type="InterPro" id="IPR040134">
    <property type="entry name" value="PSMD12/CSN4"/>
</dbReference>
<evidence type="ECO:0000259" key="1">
    <source>
        <dbReference type="Pfam" id="PF22241"/>
    </source>
</evidence>
<reference evidence="2 3" key="1">
    <citation type="submission" date="2022-03" db="EMBL/GenBank/DDBJ databases">
        <authorList>
            <person name="Macdonald S."/>
            <person name="Ahmed S."/>
            <person name="Newling K."/>
        </authorList>
    </citation>
    <scope>NUCLEOTIDE SEQUENCE [LARGE SCALE GENOMIC DNA]</scope>
</reference>
<protein>
    <recommendedName>
        <fullName evidence="1">PSMD12/CSN4-like N-terminal domain-containing protein</fullName>
    </recommendedName>
</protein>
<dbReference type="EMBL" id="CAKOAT010056489">
    <property type="protein sequence ID" value="CAH8302280.1"/>
    <property type="molecule type" value="Genomic_DNA"/>
</dbReference>
<proteinExistence type="predicted"/>
<organism evidence="2 3">
    <name type="scientific">Eruca vesicaria subsp. sativa</name>
    <name type="common">Garden rocket</name>
    <name type="synonym">Eruca sativa</name>
    <dbReference type="NCBI Taxonomy" id="29727"/>
    <lineage>
        <taxon>Eukaryota</taxon>
        <taxon>Viridiplantae</taxon>
        <taxon>Streptophyta</taxon>
        <taxon>Embryophyta</taxon>
        <taxon>Tracheophyta</taxon>
        <taxon>Spermatophyta</taxon>
        <taxon>Magnoliopsida</taxon>
        <taxon>eudicotyledons</taxon>
        <taxon>Gunneridae</taxon>
        <taxon>Pentapetalae</taxon>
        <taxon>rosids</taxon>
        <taxon>malvids</taxon>
        <taxon>Brassicales</taxon>
        <taxon>Brassicaceae</taxon>
        <taxon>Brassiceae</taxon>
        <taxon>Eruca</taxon>
    </lineage>
</organism>
<evidence type="ECO:0000313" key="3">
    <source>
        <dbReference type="Proteomes" id="UP001642260"/>
    </source>
</evidence>